<comment type="caution">
    <text evidence="3">The sequence shown here is derived from an EMBL/GenBank/DDBJ whole genome shotgun (WGS) entry which is preliminary data.</text>
</comment>
<evidence type="ECO:0000313" key="4">
    <source>
        <dbReference type="Proteomes" id="UP000306113"/>
    </source>
</evidence>
<dbReference type="Gene3D" id="1.20.120.160">
    <property type="entry name" value="HPT domain"/>
    <property type="match status" value="1"/>
</dbReference>
<organism evidence="3 4">
    <name type="scientific">Thalassobius vesicularis</name>
    <dbReference type="NCBI Taxonomy" id="1294297"/>
    <lineage>
        <taxon>Bacteria</taxon>
        <taxon>Pseudomonadati</taxon>
        <taxon>Pseudomonadota</taxon>
        <taxon>Alphaproteobacteria</taxon>
        <taxon>Rhodobacterales</taxon>
        <taxon>Roseobacteraceae</taxon>
        <taxon>Thalassovita</taxon>
    </lineage>
</organism>
<dbReference type="PROSITE" id="PS50110">
    <property type="entry name" value="RESPONSE_REGULATORY"/>
    <property type="match status" value="1"/>
</dbReference>
<dbReference type="EMBL" id="SSMD01000003">
    <property type="protein sequence ID" value="THD75021.1"/>
    <property type="molecule type" value="Genomic_DNA"/>
</dbReference>
<accession>A0A4S3MDC4</accession>
<dbReference type="Proteomes" id="UP000306113">
    <property type="component" value="Unassembled WGS sequence"/>
</dbReference>
<keyword evidence="4" id="KW-1185">Reference proteome</keyword>
<sequence length="172" mass="19107">MIRSGGASQGARIVALTAHAMDQDVQLYREIGFDRVLSKPLSRKKLYEQISGTLDDGEPVRVNRVLDLGLMEQLIGSLGAAKSGALIRDVLAEGDAFVATLADAQQGDSFRNKVHQFAGTCAIIGAQRMRNTLARLEETLKRSPDENLLVWREPLEVLWSETRTKLEEFLKR</sequence>
<proteinExistence type="predicted"/>
<comment type="caution">
    <text evidence="1">Lacks conserved residue(s) required for the propagation of feature annotation.</text>
</comment>
<reference evidence="3 4" key="1">
    <citation type="submission" date="2019-04" db="EMBL/GenBank/DDBJ databases">
        <title>Draft genome sequence of Youngimonas vesicularis.</title>
        <authorList>
            <person name="Hameed A."/>
        </authorList>
    </citation>
    <scope>NUCLEOTIDE SEQUENCE [LARGE SCALE GENOMIC DNA]</scope>
    <source>
        <strain evidence="3 4">CC-AMW-E</strain>
    </source>
</reference>
<dbReference type="SUPFAM" id="SSF52172">
    <property type="entry name" value="CheY-like"/>
    <property type="match status" value="1"/>
</dbReference>
<dbReference type="AlphaFoldDB" id="A0A4S3MDC4"/>
<dbReference type="SUPFAM" id="SSF47226">
    <property type="entry name" value="Histidine-containing phosphotransfer domain, HPT domain"/>
    <property type="match status" value="1"/>
</dbReference>
<dbReference type="OrthoDB" id="9179585at2"/>
<gene>
    <name evidence="3" type="ORF">E7681_08715</name>
</gene>
<dbReference type="InterPro" id="IPR001789">
    <property type="entry name" value="Sig_transdc_resp-reg_receiver"/>
</dbReference>
<evidence type="ECO:0000313" key="3">
    <source>
        <dbReference type="EMBL" id="THD75021.1"/>
    </source>
</evidence>
<name>A0A4S3MDC4_9RHOB</name>
<dbReference type="InterPro" id="IPR036641">
    <property type="entry name" value="HPT_dom_sf"/>
</dbReference>
<feature type="domain" description="Response regulatory" evidence="2">
    <location>
        <begin position="1"/>
        <end position="54"/>
    </location>
</feature>
<dbReference type="InterPro" id="IPR011006">
    <property type="entry name" value="CheY-like_superfamily"/>
</dbReference>
<protein>
    <recommendedName>
        <fullName evidence="2">Response regulatory domain-containing protein</fullName>
    </recommendedName>
</protein>
<evidence type="ECO:0000259" key="2">
    <source>
        <dbReference type="PROSITE" id="PS50110"/>
    </source>
</evidence>
<dbReference type="GO" id="GO:0000160">
    <property type="term" value="P:phosphorelay signal transduction system"/>
    <property type="evidence" value="ECO:0007669"/>
    <property type="project" value="InterPro"/>
</dbReference>
<dbReference type="RefSeq" id="WP_136338877.1">
    <property type="nucleotide sequence ID" value="NZ_SSMD01000003.1"/>
</dbReference>
<dbReference type="Gene3D" id="3.40.50.2300">
    <property type="match status" value="1"/>
</dbReference>
<evidence type="ECO:0000256" key="1">
    <source>
        <dbReference type="PROSITE-ProRule" id="PRU00169"/>
    </source>
</evidence>